<keyword evidence="3" id="KW-0560">Oxidoreductase</keyword>
<dbReference type="InterPro" id="IPR036249">
    <property type="entry name" value="Thioredoxin-like_sf"/>
</dbReference>
<protein>
    <recommendedName>
        <fullName evidence="6">Thioredoxin domain-containing protein</fullName>
    </recommendedName>
</protein>
<evidence type="ECO:0000313" key="7">
    <source>
        <dbReference type="EMBL" id="OGL45637.1"/>
    </source>
</evidence>
<gene>
    <name evidence="7" type="ORF">A2149_01865</name>
</gene>
<comment type="caution">
    <text evidence="7">The sequence shown here is derived from an EMBL/GenBank/DDBJ whole genome shotgun (WGS) entry which is preliminary data.</text>
</comment>
<evidence type="ECO:0000256" key="3">
    <source>
        <dbReference type="ARBA" id="ARBA00023002"/>
    </source>
</evidence>
<evidence type="ECO:0000259" key="6">
    <source>
        <dbReference type="PROSITE" id="PS51352"/>
    </source>
</evidence>
<dbReference type="Proteomes" id="UP000178435">
    <property type="component" value="Unassembled WGS sequence"/>
</dbReference>
<dbReference type="Pfam" id="PF13462">
    <property type="entry name" value="Thioredoxin_4"/>
    <property type="match status" value="1"/>
</dbReference>
<keyword evidence="2" id="KW-0732">Signal</keyword>
<dbReference type="EMBL" id="MGDF01000084">
    <property type="protein sequence ID" value="OGL45637.1"/>
    <property type="molecule type" value="Genomic_DNA"/>
</dbReference>
<proteinExistence type="inferred from homology"/>
<keyword evidence="5" id="KW-0676">Redox-active center</keyword>
<evidence type="ECO:0000256" key="2">
    <source>
        <dbReference type="ARBA" id="ARBA00022729"/>
    </source>
</evidence>
<name>A0A1F7RXQ6_9BACT</name>
<dbReference type="PANTHER" id="PTHR13887">
    <property type="entry name" value="GLUTATHIONE S-TRANSFERASE KAPPA"/>
    <property type="match status" value="1"/>
</dbReference>
<evidence type="ECO:0000256" key="4">
    <source>
        <dbReference type="ARBA" id="ARBA00023157"/>
    </source>
</evidence>
<feature type="domain" description="Thioredoxin" evidence="6">
    <location>
        <begin position="19"/>
        <end position="199"/>
    </location>
</feature>
<evidence type="ECO:0000256" key="1">
    <source>
        <dbReference type="ARBA" id="ARBA00005791"/>
    </source>
</evidence>
<dbReference type="Gene3D" id="3.40.30.10">
    <property type="entry name" value="Glutaredoxin"/>
    <property type="match status" value="1"/>
</dbReference>
<organism evidence="7 8">
    <name type="scientific">Candidatus Schekmanbacteria bacterium RBG_16_38_11</name>
    <dbReference type="NCBI Taxonomy" id="1817880"/>
    <lineage>
        <taxon>Bacteria</taxon>
        <taxon>Candidatus Schekmaniibacteriota</taxon>
    </lineage>
</organism>
<evidence type="ECO:0000313" key="8">
    <source>
        <dbReference type="Proteomes" id="UP000178435"/>
    </source>
</evidence>
<dbReference type="PROSITE" id="PS51352">
    <property type="entry name" value="THIOREDOXIN_2"/>
    <property type="match status" value="1"/>
</dbReference>
<dbReference type="AlphaFoldDB" id="A0A1F7RXQ6"/>
<dbReference type="SUPFAM" id="SSF52833">
    <property type="entry name" value="Thioredoxin-like"/>
    <property type="match status" value="1"/>
</dbReference>
<sequence length="203" mass="23087">MDFKFIYFGKKIHAALILLLLLLLFPLLSFSGGQAGSPVKGALDGHVTIVEFSDFQCSYCAKVESTIDKVLNEYKTEAKLIYKHFPLTLFHKDAFKAALAAEAARKQGKFWEMHDKMFNNQKNLKEEDLLKYASELNLDIEAFKKALVSSEVKEIVERDMQTGKEFGVLATPTFFVNGKMVFGNKPFEVFKDVIDEELGRKKK</sequence>
<evidence type="ECO:0000256" key="5">
    <source>
        <dbReference type="ARBA" id="ARBA00023284"/>
    </source>
</evidence>
<keyword evidence="4" id="KW-1015">Disulfide bond</keyword>
<comment type="similarity">
    <text evidence="1">Belongs to the thioredoxin family. DsbA subfamily.</text>
</comment>
<reference evidence="7 8" key="1">
    <citation type="journal article" date="2016" name="Nat. Commun.">
        <title>Thousands of microbial genomes shed light on interconnected biogeochemical processes in an aquifer system.</title>
        <authorList>
            <person name="Anantharaman K."/>
            <person name="Brown C.T."/>
            <person name="Hug L.A."/>
            <person name="Sharon I."/>
            <person name="Castelle C.J."/>
            <person name="Probst A.J."/>
            <person name="Thomas B.C."/>
            <person name="Singh A."/>
            <person name="Wilkins M.J."/>
            <person name="Karaoz U."/>
            <person name="Brodie E.L."/>
            <person name="Williams K.H."/>
            <person name="Hubbard S.S."/>
            <person name="Banfield J.F."/>
        </authorList>
    </citation>
    <scope>NUCLEOTIDE SEQUENCE [LARGE SCALE GENOMIC DNA]</scope>
</reference>
<dbReference type="PANTHER" id="PTHR13887:SF14">
    <property type="entry name" value="DISULFIDE BOND FORMATION PROTEIN D"/>
    <property type="match status" value="1"/>
</dbReference>
<dbReference type="InterPro" id="IPR013766">
    <property type="entry name" value="Thioredoxin_domain"/>
</dbReference>
<dbReference type="InterPro" id="IPR012336">
    <property type="entry name" value="Thioredoxin-like_fold"/>
</dbReference>
<dbReference type="GO" id="GO:0016491">
    <property type="term" value="F:oxidoreductase activity"/>
    <property type="evidence" value="ECO:0007669"/>
    <property type="project" value="UniProtKB-KW"/>
</dbReference>
<accession>A0A1F7RXQ6</accession>